<dbReference type="InterPro" id="IPR045340">
    <property type="entry name" value="DUF6533"/>
</dbReference>
<organism evidence="3 4">
    <name type="scientific">Coprinellus micaceus</name>
    <name type="common">Glistening ink-cap mushroom</name>
    <name type="synonym">Coprinus micaceus</name>
    <dbReference type="NCBI Taxonomy" id="71717"/>
    <lineage>
        <taxon>Eukaryota</taxon>
        <taxon>Fungi</taxon>
        <taxon>Dikarya</taxon>
        <taxon>Basidiomycota</taxon>
        <taxon>Agaricomycotina</taxon>
        <taxon>Agaricomycetes</taxon>
        <taxon>Agaricomycetidae</taxon>
        <taxon>Agaricales</taxon>
        <taxon>Agaricineae</taxon>
        <taxon>Psathyrellaceae</taxon>
        <taxon>Coprinellus</taxon>
    </lineage>
</organism>
<dbReference type="Pfam" id="PF20151">
    <property type="entry name" value="DUF6533"/>
    <property type="match status" value="1"/>
</dbReference>
<feature type="transmembrane region" description="Helical" evidence="1">
    <location>
        <begin position="59"/>
        <end position="80"/>
    </location>
</feature>
<feature type="transmembrane region" description="Helical" evidence="1">
    <location>
        <begin position="100"/>
        <end position="121"/>
    </location>
</feature>
<proteinExistence type="predicted"/>
<keyword evidence="1" id="KW-0472">Membrane</keyword>
<name>A0A4Y7SE78_COPMI</name>
<dbReference type="AlphaFoldDB" id="A0A4Y7SE78"/>
<feature type="transmembrane region" description="Helical" evidence="1">
    <location>
        <begin position="182"/>
        <end position="203"/>
    </location>
</feature>
<dbReference type="EMBL" id="QPFP01000156">
    <property type="protein sequence ID" value="TEB20102.1"/>
    <property type="molecule type" value="Genomic_DNA"/>
</dbReference>
<accession>A0A4Y7SE78</accession>
<feature type="transmembrane region" description="Helical" evidence="1">
    <location>
        <begin position="20"/>
        <end position="38"/>
    </location>
</feature>
<keyword evidence="1" id="KW-1133">Transmembrane helix</keyword>
<feature type="transmembrane region" description="Helical" evidence="1">
    <location>
        <begin position="223"/>
        <end position="243"/>
    </location>
</feature>
<sequence>MDPEIVAEITAQIPMYQAWQILQFTQLAVFTALFYHYALTLDDEVSQIWPQPTWKMGKIFFLTTRYSAMTYMSLLLALNWPHHISISVPACEALGLFADVSGLLVRTFAEATLWLCLYALLGGKPKFFYFWVIAFLGLSIPAIVLSGMHIMSQRAIPQNTLDHLLGNPCNFLLPQRPDLQAISSYIVFSRTSLALIVGLVTLFVRYRKQNNKLIKVIRREGGIFYFSTLILLFFSCLVSTPGSPVKDEYRILWCLKNLFVNVFADRLLLKMKKVDDRSTQAVISTLVFDHDERTGSSLSDTDEESHRGEGEVPIQEKEGIVAAFETSGKAMRERLCPGAPNDEVQSYGVKLPRWW</sequence>
<evidence type="ECO:0000313" key="4">
    <source>
        <dbReference type="Proteomes" id="UP000298030"/>
    </source>
</evidence>
<dbReference type="Proteomes" id="UP000298030">
    <property type="component" value="Unassembled WGS sequence"/>
</dbReference>
<evidence type="ECO:0000313" key="3">
    <source>
        <dbReference type="EMBL" id="TEB20102.1"/>
    </source>
</evidence>
<keyword evidence="1" id="KW-0812">Transmembrane</keyword>
<keyword evidence="4" id="KW-1185">Reference proteome</keyword>
<evidence type="ECO:0000256" key="1">
    <source>
        <dbReference type="SAM" id="Phobius"/>
    </source>
</evidence>
<evidence type="ECO:0000259" key="2">
    <source>
        <dbReference type="Pfam" id="PF20151"/>
    </source>
</evidence>
<feature type="domain" description="DUF6533" evidence="2">
    <location>
        <begin position="25"/>
        <end position="69"/>
    </location>
</feature>
<dbReference type="OrthoDB" id="3035007at2759"/>
<feature type="transmembrane region" description="Helical" evidence="1">
    <location>
        <begin position="128"/>
        <end position="151"/>
    </location>
</feature>
<protein>
    <recommendedName>
        <fullName evidence="2">DUF6533 domain-containing protein</fullName>
    </recommendedName>
</protein>
<reference evidence="3 4" key="1">
    <citation type="journal article" date="2019" name="Nat. Ecol. Evol.">
        <title>Megaphylogeny resolves global patterns of mushroom evolution.</title>
        <authorList>
            <person name="Varga T."/>
            <person name="Krizsan K."/>
            <person name="Foldi C."/>
            <person name="Dima B."/>
            <person name="Sanchez-Garcia M."/>
            <person name="Sanchez-Ramirez S."/>
            <person name="Szollosi G.J."/>
            <person name="Szarkandi J.G."/>
            <person name="Papp V."/>
            <person name="Albert L."/>
            <person name="Andreopoulos W."/>
            <person name="Angelini C."/>
            <person name="Antonin V."/>
            <person name="Barry K.W."/>
            <person name="Bougher N.L."/>
            <person name="Buchanan P."/>
            <person name="Buyck B."/>
            <person name="Bense V."/>
            <person name="Catcheside P."/>
            <person name="Chovatia M."/>
            <person name="Cooper J."/>
            <person name="Damon W."/>
            <person name="Desjardin D."/>
            <person name="Finy P."/>
            <person name="Geml J."/>
            <person name="Haridas S."/>
            <person name="Hughes K."/>
            <person name="Justo A."/>
            <person name="Karasinski D."/>
            <person name="Kautmanova I."/>
            <person name="Kiss B."/>
            <person name="Kocsube S."/>
            <person name="Kotiranta H."/>
            <person name="LaButti K.M."/>
            <person name="Lechner B.E."/>
            <person name="Liimatainen K."/>
            <person name="Lipzen A."/>
            <person name="Lukacs Z."/>
            <person name="Mihaltcheva S."/>
            <person name="Morgado L.N."/>
            <person name="Niskanen T."/>
            <person name="Noordeloos M.E."/>
            <person name="Ohm R.A."/>
            <person name="Ortiz-Santana B."/>
            <person name="Ovrebo C."/>
            <person name="Racz N."/>
            <person name="Riley R."/>
            <person name="Savchenko A."/>
            <person name="Shiryaev A."/>
            <person name="Soop K."/>
            <person name="Spirin V."/>
            <person name="Szebenyi C."/>
            <person name="Tomsovsky M."/>
            <person name="Tulloss R.E."/>
            <person name="Uehling J."/>
            <person name="Grigoriev I.V."/>
            <person name="Vagvolgyi C."/>
            <person name="Papp T."/>
            <person name="Martin F.M."/>
            <person name="Miettinen O."/>
            <person name="Hibbett D.S."/>
            <person name="Nagy L.G."/>
        </authorList>
    </citation>
    <scope>NUCLEOTIDE SEQUENCE [LARGE SCALE GENOMIC DNA]</scope>
    <source>
        <strain evidence="3 4">FP101781</strain>
    </source>
</reference>
<comment type="caution">
    <text evidence="3">The sequence shown here is derived from an EMBL/GenBank/DDBJ whole genome shotgun (WGS) entry which is preliminary data.</text>
</comment>
<gene>
    <name evidence="3" type="ORF">FA13DRAFT_1743490</name>
</gene>